<protein>
    <recommendedName>
        <fullName evidence="5">DUF1850 domain-containing protein</fullName>
    </recommendedName>
</protein>
<proteinExistence type="predicted"/>
<comment type="caution">
    <text evidence="3">The sequence shown here is derived from an EMBL/GenBank/DDBJ whole genome shotgun (WGS) entry which is preliminary data.</text>
</comment>
<evidence type="ECO:0008006" key="5">
    <source>
        <dbReference type="Google" id="ProtNLM"/>
    </source>
</evidence>
<feature type="transmembrane region" description="Helical" evidence="2">
    <location>
        <begin position="30"/>
        <end position="51"/>
    </location>
</feature>
<reference evidence="3 4" key="1">
    <citation type="submission" date="2023-06" db="EMBL/GenBank/DDBJ databases">
        <authorList>
            <person name="Feng G."/>
            <person name="Li J."/>
            <person name="Zhu H."/>
        </authorList>
    </citation>
    <scope>NUCLEOTIDE SEQUENCE [LARGE SCALE GENOMIC DNA]</scope>
    <source>
        <strain evidence="3 4">RHCJP20</strain>
    </source>
</reference>
<gene>
    <name evidence="3" type="ORF">QUG98_07650</name>
</gene>
<keyword evidence="2" id="KW-1133">Transmembrane helix</keyword>
<keyword evidence="2" id="KW-0472">Membrane</keyword>
<name>A0ABT7TFI2_9MICO</name>
<dbReference type="EMBL" id="JAUCMM010000004">
    <property type="protein sequence ID" value="MDM7888326.1"/>
    <property type="molecule type" value="Genomic_DNA"/>
</dbReference>
<accession>A0ABT7TFI2</accession>
<dbReference type="Proteomes" id="UP001235720">
    <property type="component" value="Unassembled WGS sequence"/>
</dbReference>
<evidence type="ECO:0000313" key="4">
    <source>
        <dbReference type="Proteomes" id="UP001235720"/>
    </source>
</evidence>
<sequence length="210" mass="22484">MSPTDGTGRRPGPGRRPGARAGGRTAPRSVVVTLVAAVAVVLLALCTAPAAGTTRTAPPWPAPTDLQTRAEAADLRNVWGEPLAEHVHTHLTILDGSTPVTVPGNVGHSSRERFAAELHTHDTSGILHVESPTRQTFTLGQFFDEWDVSLGAGHVGGLRGELTVWVDGQRYLGNPRSIELTNRREVVLAVTTIGEVPHLPAPFDWPPQYR</sequence>
<feature type="region of interest" description="Disordered" evidence="1">
    <location>
        <begin position="1"/>
        <end position="25"/>
    </location>
</feature>
<organism evidence="3 4">
    <name type="scientific">Curtobacterium subtropicum</name>
    <dbReference type="NCBI Taxonomy" id="3055138"/>
    <lineage>
        <taxon>Bacteria</taxon>
        <taxon>Bacillati</taxon>
        <taxon>Actinomycetota</taxon>
        <taxon>Actinomycetes</taxon>
        <taxon>Micrococcales</taxon>
        <taxon>Microbacteriaceae</taxon>
        <taxon>Curtobacterium</taxon>
    </lineage>
</organism>
<evidence type="ECO:0000256" key="1">
    <source>
        <dbReference type="SAM" id="MobiDB-lite"/>
    </source>
</evidence>
<evidence type="ECO:0000256" key="2">
    <source>
        <dbReference type="SAM" id="Phobius"/>
    </source>
</evidence>
<dbReference type="RefSeq" id="WP_289469977.1">
    <property type="nucleotide sequence ID" value="NZ_JAUCMM010000004.1"/>
</dbReference>
<keyword evidence="2" id="KW-0812">Transmembrane</keyword>
<keyword evidence="4" id="KW-1185">Reference proteome</keyword>
<evidence type="ECO:0000313" key="3">
    <source>
        <dbReference type="EMBL" id="MDM7888326.1"/>
    </source>
</evidence>